<dbReference type="OrthoDB" id="9776669at2"/>
<dbReference type="Proteomes" id="UP000078503">
    <property type="component" value="Unassembled WGS sequence"/>
</dbReference>
<dbReference type="InterPro" id="IPR025333">
    <property type="entry name" value="DUF4239"/>
</dbReference>
<feature type="transmembrane region" description="Helical" evidence="2">
    <location>
        <begin position="211"/>
        <end position="231"/>
    </location>
</feature>
<gene>
    <name evidence="3" type="ORF">A3K86_04435</name>
</gene>
<dbReference type="AlphaFoldDB" id="A0A178KN20"/>
<feature type="transmembrane region" description="Helical" evidence="2">
    <location>
        <begin position="6"/>
        <end position="30"/>
    </location>
</feature>
<dbReference type="RefSeq" id="WP_068328277.1">
    <property type="nucleotide sequence ID" value="NZ_LVHF01000012.1"/>
</dbReference>
<feature type="compositionally biased region" description="Basic and acidic residues" evidence="1">
    <location>
        <begin position="264"/>
        <end position="274"/>
    </location>
</feature>
<protein>
    <recommendedName>
        <fullName evidence="5">DUF4239 domain-containing protein</fullName>
    </recommendedName>
</protein>
<feature type="transmembrane region" description="Helical" evidence="2">
    <location>
        <begin position="185"/>
        <end position="204"/>
    </location>
</feature>
<comment type="caution">
    <text evidence="3">The sequence shown here is derived from an EMBL/GenBank/DDBJ whole genome shotgun (WGS) entry which is preliminary data.</text>
</comment>
<evidence type="ECO:0008006" key="5">
    <source>
        <dbReference type="Google" id="ProtNLM"/>
    </source>
</evidence>
<evidence type="ECO:0000256" key="1">
    <source>
        <dbReference type="SAM" id="MobiDB-lite"/>
    </source>
</evidence>
<evidence type="ECO:0000313" key="3">
    <source>
        <dbReference type="EMBL" id="OAN18154.1"/>
    </source>
</evidence>
<dbReference type="EMBL" id="LVHF01000012">
    <property type="protein sequence ID" value="OAN18154.1"/>
    <property type="molecule type" value="Genomic_DNA"/>
</dbReference>
<keyword evidence="2" id="KW-1133">Transmembrane helix</keyword>
<evidence type="ECO:0000256" key="2">
    <source>
        <dbReference type="SAM" id="Phobius"/>
    </source>
</evidence>
<feature type="region of interest" description="Disordered" evidence="1">
    <location>
        <begin position="264"/>
        <end position="286"/>
    </location>
</feature>
<keyword evidence="2" id="KW-0472">Membrane</keyword>
<keyword evidence="4" id="KW-1185">Reference proteome</keyword>
<feature type="compositionally biased region" description="Polar residues" evidence="1">
    <location>
        <begin position="277"/>
        <end position="286"/>
    </location>
</feature>
<sequence length="286" mass="32202">MVIETLPIFVAILVVLSVSGLTAVLFTTLLHHLVHPARTDENAQLCANLSTRLGALQALILALAFNTVFSEYNELSESIDQEAVVISLVLEDLSEELPAENALASVATLANYVYAVLEEDWITKEPLASNLTADLALYDLRRLLDDMPTSPAITETVREIDQLLDEIDRLRMQRLVDYDDDLPPLFWELLIALYFLALLPISYFKQTKISACYIASYGMAIGIVMYAILLYSQPFQTSLKVENQPFVRILHTIENEYAKIKSSLDDPDDLRLPEVKSLQQPKTRQK</sequence>
<name>A0A178KN20_9GAMM</name>
<dbReference type="Pfam" id="PF14023">
    <property type="entry name" value="Bestrophin-like"/>
    <property type="match status" value="1"/>
</dbReference>
<proteinExistence type="predicted"/>
<organism evidence="3 4">
    <name type="scientific">Photobacterium jeanii</name>
    <dbReference type="NCBI Taxonomy" id="858640"/>
    <lineage>
        <taxon>Bacteria</taxon>
        <taxon>Pseudomonadati</taxon>
        <taxon>Pseudomonadota</taxon>
        <taxon>Gammaproteobacteria</taxon>
        <taxon>Vibrionales</taxon>
        <taxon>Vibrionaceae</taxon>
        <taxon>Photobacterium</taxon>
    </lineage>
</organism>
<accession>A0A178KN20</accession>
<evidence type="ECO:0000313" key="4">
    <source>
        <dbReference type="Proteomes" id="UP000078503"/>
    </source>
</evidence>
<reference evidence="3 4" key="1">
    <citation type="submission" date="2016-03" db="EMBL/GenBank/DDBJ databases">
        <title>Photobacterium proteolyticum sp. nov. a protease producing bacterium isolated from ocean sediments of Laizhou Bay.</title>
        <authorList>
            <person name="Li Y."/>
        </authorList>
    </citation>
    <scope>NUCLEOTIDE SEQUENCE [LARGE SCALE GENOMIC DNA]</scope>
    <source>
        <strain evidence="3 4">R-40508</strain>
    </source>
</reference>
<keyword evidence="2" id="KW-0812">Transmembrane</keyword>